<dbReference type="Proteomes" id="UP001501251">
    <property type="component" value="Unassembled WGS sequence"/>
</dbReference>
<evidence type="ECO:0000313" key="2">
    <source>
        <dbReference type="EMBL" id="GAA4183207.1"/>
    </source>
</evidence>
<sequence>MTDGTTGREGDMRKPLNVRLIVSCIAFIVLLALTLGAGISQRWPLFLAGLALTAVAAACALITGEWLVTLRRRGPTGSGARRR</sequence>
<keyword evidence="1" id="KW-0472">Membrane</keyword>
<keyword evidence="1" id="KW-0812">Transmembrane</keyword>
<feature type="transmembrane region" description="Helical" evidence="1">
    <location>
        <begin position="20"/>
        <end position="39"/>
    </location>
</feature>
<evidence type="ECO:0000313" key="3">
    <source>
        <dbReference type="Proteomes" id="UP001501251"/>
    </source>
</evidence>
<evidence type="ECO:0000256" key="1">
    <source>
        <dbReference type="SAM" id="Phobius"/>
    </source>
</evidence>
<comment type="caution">
    <text evidence="2">The sequence shown here is derived from an EMBL/GenBank/DDBJ whole genome shotgun (WGS) entry which is preliminary data.</text>
</comment>
<feature type="transmembrane region" description="Helical" evidence="1">
    <location>
        <begin position="45"/>
        <end position="68"/>
    </location>
</feature>
<dbReference type="EMBL" id="BAABAQ010000001">
    <property type="protein sequence ID" value="GAA4183207.1"/>
    <property type="molecule type" value="Genomic_DNA"/>
</dbReference>
<keyword evidence="3" id="KW-1185">Reference proteome</keyword>
<gene>
    <name evidence="2" type="ORF">GCM10022252_10270</name>
</gene>
<proteinExistence type="predicted"/>
<reference evidence="3" key="1">
    <citation type="journal article" date="2019" name="Int. J. Syst. Evol. Microbiol.">
        <title>The Global Catalogue of Microorganisms (GCM) 10K type strain sequencing project: providing services to taxonomists for standard genome sequencing and annotation.</title>
        <authorList>
            <consortium name="The Broad Institute Genomics Platform"/>
            <consortium name="The Broad Institute Genome Sequencing Center for Infectious Disease"/>
            <person name="Wu L."/>
            <person name="Ma J."/>
        </authorList>
    </citation>
    <scope>NUCLEOTIDE SEQUENCE [LARGE SCALE GENOMIC DNA]</scope>
    <source>
        <strain evidence="3">JCM 17388</strain>
    </source>
</reference>
<keyword evidence="1" id="KW-1133">Transmembrane helix</keyword>
<organism evidence="2 3">
    <name type="scientific">Streptosporangium oxazolinicum</name>
    <dbReference type="NCBI Taxonomy" id="909287"/>
    <lineage>
        <taxon>Bacteria</taxon>
        <taxon>Bacillati</taxon>
        <taxon>Actinomycetota</taxon>
        <taxon>Actinomycetes</taxon>
        <taxon>Streptosporangiales</taxon>
        <taxon>Streptosporangiaceae</taxon>
        <taxon>Streptosporangium</taxon>
    </lineage>
</organism>
<protein>
    <submittedName>
        <fullName evidence="2">Uncharacterized protein</fullName>
    </submittedName>
</protein>
<name>A0ABP8AFZ2_9ACTN</name>
<accession>A0ABP8AFZ2</accession>